<dbReference type="OrthoDB" id="2678560at2759"/>
<dbReference type="HOGENOM" id="CLU_160882_1_0_1"/>
<organism evidence="1 2">
    <name type="scientific">Tulasnella calospora MUT 4182</name>
    <dbReference type="NCBI Taxonomy" id="1051891"/>
    <lineage>
        <taxon>Eukaryota</taxon>
        <taxon>Fungi</taxon>
        <taxon>Dikarya</taxon>
        <taxon>Basidiomycota</taxon>
        <taxon>Agaricomycotina</taxon>
        <taxon>Agaricomycetes</taxon>
        <taxon>Cantharellales</taxon>
        <taxon>Tulasnellaceae</taxon>
        <taxon>Tulasnella</taxon>
    </lineage>
</organism>
<proteinExistence type="predicted"/>
<name>A0A0C3QEJ7_9AGAM</name>
<dbReference type="EMBL" id="KN823063">
    <property type="protein sequence ID" value="KIO24316.1"/>
    <property type="molecule type" value="Genomic_DNA"/>
</dbReference>
<gene>
    <name evidence="1" type="ORF">M407DRAFT_102072</name>
</gene>
<sequence>MATNVTFSGTSPEECETFLATVHRDALANGKYLDEKWITFYAASLLRGDALVFYENLDAKTKASWAAIRTAFVNRYVRSSQESSGPRYESAW</sequence>
<reference evidence="1 2" key="1">
    <citation type="submission" date="2014-04" db="EMBL/GenBank/DDBJ databases">
        <authorList>
            <consortium name="DOE Joint Genome Institute"/>
            <person name="Kuo A."/>
            <person name="Girlanda M."/>
            <person name="Perotto S."/>
            <person name="Kohler A."/>
            <person name="Nagy L.G."/>
            <person name="Floudas D."/>
            <person name="Copeland A."/>
            <person name="Barry K.W."/>
            <person name="Cichocki N."/>
            <person name="Veneault-Fourrey C."/>
            <person name="LaButti K."/>
            <person name="Lindquist E.A."/>
            <person name="Lipzen A."/>
            <person name="Lundell T."/>
            <person name="Morin E."/>
            <person name="Murat C."/>
            <person name="Sun H."/>
            <person name="Tunlid A."/>
            <person name="Henrissat B."/>
            <person name="Grigoriev I.V."/>
            <person name="Hibbett D.S."/>
            <person name="Martin F."/>
            <person name="Nordberg H.P."/>
            <person name="Cantor M.N."/>
            <person name="Hua S.X."/>
        </authorList>
    </citation>
    <scope>NUCLEOTIDE SEQUENCE [LARGE SCALE GENOMIC DNA]</scope>
    <source>
        <strain evidence="1 2">MUT 4182</strain>
    </source>
</reference>
<keyword evidence="2" id="KW-1185">Reference proteome</keyword>
<evidence type="ECO:0000313" key="2">
    <source>
        <dbReference type="Proteomes" id="UP000054248"/>
    </source>
</evidence>
<dbReference type="Proteomes" id="UP000054248">
    <property type="component" value="Unassembled WGS sequence"/>
</dbReference>
<reference evidence="2" key="2">
    <citation type="submission" date="2015-01" db="EMBL/GenBank/DDBJ databases">
        <title>Evolutionary Origins and Diversification of the Mycorrhizal Mutualists.</title>
        <authorList>
            <consortium name="DOE Joint Genome Institute"/>
            <consortium name="Mycorrhizal Genomics Consortium"/>
            <person name="Kohler A."/>
            <person name="Kuo A."/>
            <person name="Nagy L.G."/>
            <person name="Floudas D."/>
            <person name="Copeland A."/>
            <person name="Barry K.W."/>
            <person name="Cichocki N."/>
            <person name="Veneault-Fourrey C."/>
            <person name="LaButti K."/>
            <person name="Lindquist E.A."/>
            <person name="Lipzen A."/>
            <person name="Lundell T."/>
            <person name="Morin E."/>
            <person name="Murat C."/>
            <person name="Riley R."/>
            <person name="Ohm R."/>
            <person name="Sun H."/>
            <person name="Tunlid A."/>
            <person name="Henrissat B."/>
            <person name="Grigoriev I.V."/>
            <person name="Hibbett D.S."/>
            <person name="Martin F."/>
        </authorList>
    </citation>
    <scope>NUCLEOTIDE SEQUENCE [LARGE SCALE GENOMIC DNA]</scope>
    <source>
        <strain evidence="2">MUT 4182</strain>
    </source>
</reference>
<accession>A0A0C3QEJ7</accession>
<evidence type="ECO:0000313" key="1">
    <source>
        <dbReference type="EMBL" id="KIO24316.1"/>
    </source>
</evidence>
<protein>
    <submittedName>
        <fullName evidence="1">Uncharacterized protein</fullName>
    </submittedName>
</protein>
<dbReference type="AlphaFoldDB" id="A0A0C3QEJ7"/>